<evidence type="ECO:0000313" key="3">
    <source>
        <dbReference type="Proteomes" id="UP000605086"/>
    </source>
</evidence>
<protein>
    <submittedName>
        <fullName evidence="2">Uncharacterized protein</fullName>
    </submittedName>
</protein>
<organism evidence="2 3">
    <name type="scientific">Azospirillum melinis</name>
    <dbReference type="NCBI Taxonomy" id="328839"/>
    <lineage>
        <taxon>Bacteria</taxon>
        <taxon>Pseudomonadati</taxon>
        <taxon>Pseudomonadota</taxon>
        <taxon>Alphaproteobacteria</taxon>
        <taxon>Rhodospirillales</taxon>
        <taxon>Azospirillaceae</taxon>
        <taxon>Azospirillum</taxon>
    </lineage>
</organism>
<name>A0ABX2KKT1_9PROT</name>
<comment type="caution">
    <text evidence="2">The sequence shown here is derived from an EMBL/GenBank/DDBJ whole genome shotgun (WGS) entry which is preliminary data.</text>
</comment>
<feature type="coiled-coil region" evidence="1">
    <location>
        <begin position="28"/>
        <end position="97"/>
    </location>
</feature>
<keyword evidence="1" id="KW-0175">Coiled coil</keyword>
<dbReference type="RefSeq" id="WP_174472317.1">
    <property type="nucleotide sequence ID" value="NZ_JAGINN010000023.1"/>
</dbReference>
<evidence type="ECO:0000313" key="2">
    <source>
        <dbReference type="EMBL" id="NUB01237.1"/>
    </source>
</evidence>
<gene>
    <name evidence="2" type="ORF">GBZ48_18380</name>
</gene>
<proteinExistence type="predicted"/>
<dbReference type="EMBL" id="WHOS01000023">
    <property type="protein sequence ID" value="NUB01237.1"/>
    <property type="molecule type" value="Genomic_DNA"/>
</dbReference>
<accession>A0ABX2KKT1</accession>
<dbReference type="Proteomes" id="UP000605086">
    <property type="component" value="Unassembled WGS sequence"/>
</dbReference>
<keyword evidence="3" id="KW-1185">Reference proteome</keyword>
<sequence>MFEGNNSGIYLGGMIRNYHVSEANRRAAVRAQANLAEWRDYAAELEGKLDWQENETKKANSEIAKANIMIAERDARIAALEAEVARLSKVAQDSQMEAEGRLAQFDAFAAQHPDSPLMADSGKRFKSGKIKTKARLIYEAAFDAHGRNKLGISNPADRRVD</sequence>
<reference evidence="2 3" key="1">
    <citation type="submission" date="2019-10" db="EMBL/GenBank/DDBJ databases">
        <title>Genome sequence of Azospirillum melinis.</title>
        <authorList>
            <person name="Ambrosini A."/>
            <person name="Sant'Anna F.H."/>
            <person name="Cassan F.D."/>
            <person name="Souza E.M."/>
            <person name="Passaglia L.M.P."/>
        </authorList>
    </citation>
    <scope>NUCLEOTIDE SEQUENCE [LARGE SCALE GENOMIC DNA]</scope>
    <source>
        <strain evidence="2 3">TMCY0552</strain>
    </source>
</reference>
<evidence type="ECO:0000256" key="1">
    <source>
        <dbReference type="SAM" id="Coils"/>
    </source>
</evidence>